<name>I1H0S4_BRADI</name>
<evidence type="ECO:0000256" key="3">
    <source>
        <dbReference type="ARBA" id="ARBA00023002"/>
    </source>
</evidence>
<dbReference type="InterPro" id="IPR044861">
    <property type="entry name" value="IPNS-like_FE2OG_OXY"/>
</dbReference>
<reference evidence="7 8" key="1">
    <citation type="journal article" date="2010" name="Nature">
        <title>Genome sequencing and analysis of the model grass Brachypodium distachyon.</title>
        <authorList>
            <consortium name="International Brachypodium Initiative"/>
        </authorList>
    </citation>
    <scope>NUCLEOTIDE SEQUENCE [LARGE SCALE GENOMIC DNA]</scope>
    <source>
        <strain evidence="7 8">Bd21</strain>
    </source>
</reference>
<dbReference type="GO" id="GO:0046872">
    <property type="term" value="F:metal ion binding"/>
    <property type="evidence" value="ECO:0007669"/>
    <property type="project" value="UniProtKB-KW"/>
</dbReference>
<keyword evidence="9" id="KW-1185">Reference proteome</keyword>
<feature type="domain" description="Fe2OG dioxygenase" evidence="6">
    <location>
        <begin position="196"/>
        <end position="296"/>
    </location>
</feature>
<dbReference type="OrthoDB" id="288590at2759"/>
<evidence type="ECO:0000313" key="9">
    <source>
        <dbReference type="Proteomes" id="UP000008810"/>
    </source>
</evidence>
<dbReference type="KEGG" id="bdi:100825186"/>
<dbReference type="GO" id="GO:0005777">
    <property type="term" value="C:peroxisome"/>
    <property type="evidence" value="ECO:0007669"/>
    <property type="project" value="EnsemblPlants"/>
</dbReference>
<dbReference type="GeneID" id="100825186"/>
<dbReference type="EMBL" id="CM000880">
    <property type="protein sequence ID" value="KQK19483.1"/>
    <property type="molecule type" value="Genomic_DNA"/>
</dbReference>
<dbReference type="RefSeq" id="XP_003564279.1">
    <property type="nucleotide sequence ID" value="XM_003564231.4"/>
</dbReference>
<evidence type="ECO:0000313" key="8">
    <source>
        <dbReference type="EnsemblPlants" id="KQK19483"/>
    </source>
</evidence>
<evidence type="ECO:0000256" key="5">
    <source>
        <dbReference type="RuleBase" id="RU003682"/>
    </source>
</evidence>
<evidence type="ECO:0000256" key="1">
    <source>
        <dbReference type="ARBA" id="ARBA00008056"/>
    </source>
</evidence>
<keyword evidence="3 5" id="KW-0560">Oxidoreductase</keyword>
<evidence type="ECO:0000256" key="4">
    <source>
        <dbReference type="ARBA" id="ARBA00023004"/>
    </source>
</evidence>
<dbReference type="InterPro" id="IPR027443">
    <property type="entry name" value="IPNS-like_sf"/>
</dbReference>
<dbReference type="eggNOG" id="KOG0143">
    <property type="taxonomic scope" value="Eukaryota"/>
</dbReference>
<dbReference type="InterPro" id="IPR026992">
    <property type="entry name" value="DIOX_N"/>
</dbReference>
<evidence type="ECO:0000256" key="2">
    <source>
        <dbReference type="ARBA" id="ARBA00022723"/>
    </source>
</evidence>
<dbReference type="Pfam" id="PF03171">
    <property type="entry name" value="2OG-FeII_Oxy"/>
    <property type="match status" value="1"/>
</dbReference>
<dbReference type="Gramene" id="KQK19483">
    <property type="protein sequence ID" value="KQK19483"/>
    <property type="gene ID" value="BRADI_1g48540v3"/>
</dbReference>
<keyword evidence="2 5" id="KW-0479">Metal-binding</keyword>
<dbReference type="EnsemblPlants" id="KQK19483">
    <property type="protein sequence ID" value="KQK19483"/>
    <property type="gene ID" value="BRADI_1g48540v3"/>
</dbReference>
<accession>I1H0S4</accession>
<keyword evidence="4 5" id="KW-0408">Iron</keyword>
<dbReference type="SUPFAM" id="SSF51197">
    <property type="entry name" value="Clavaminate synthase-like"/>
    <property type="match status" value="1"/>
</dbReference>
<reference evidence="8" key="3">
    <citation type="submission" date="2018-08" db="UniProtKB">
        <authorList>
            <consortium name="EnsemblPlants"/>
        </authorList>
    </citation>
    <scope>IDENTIFICATION</scope>
    <source>
        <strain evidence="8">cv. Bd21</strain>
    </source>
</reference>
<dbReference type="AlphaFoldDB" id="I1H0S4"/>
<reference evidence="7" key="2">
    <citation type="submission" date="2017-06" db="EMBL/GenBank/DDBJ databases">
        <title>WGS assembly of Brachypodium distachyon.</title>
        <authorList>
            <consortium name="The International Brachypodium Initiative"/>
            <person name="Lucas S."/>
            <person name="Harmon-Smith M."/>
            <person name="Lail K."/>
            <person name="Tice H."/>
            <person name="Grimwood J."/>
            <person name="Bruce D."/>
            <person name="Barry K."/>
            <person name="Shu S."/>
            <person name="Lindquist E."/>
            <person name="Wang M."/>
            <person name="Pitluck S."/>
            <person name="Vogel J.P."/>
            <person name="Garvin D.F."/>
            <person name="Mockler T.C."/>
            <person name="Schmutz J."/>
            <person name="Rokhsar D."/>
            <person name="Bevan M.W."/>
        </authorList>
    </citation>
    <scope>NUCLEOTIDE SEQUENCE</scope>
    <source>
        <strain evidence="7">Bd21</strain>
    </source>
</reference>
<dbReference type="Proteomes" id="UP000008810">
    <property type="component" value="Chromosome 1"/>
</dbReference>
<comment type="similarity">
    <text evidence="1 5">Belongs to the iron/ascorbate-dependent oxidoreductase family.</text>
</comment>
<dbReference type="OMA" id="FACDQAR"/>
<evidence type="ECO:0000313" key="7">
    <source>
        <dbReference type="EMBL" id="KQK19483.1"/>
    </source>
</evidence>
<dbReference type="Pfam" id="PF14226">
    <property type="entry name" value="DIOX_N"/>
    <property type="match status" value="1"/>
</dbReference>
<dbReference type="InterPro" id="IPR005123">
    <property type="entry name" value="Oxoglu/Fe-dep_dioxygenase_dom"/>
</dbReference>
<sequence>MEATAAPRVQALADAGVPHLPAQYIQPPDLRADPSGRPAAAVAASIPVVDLSATASAADAVRRACADWGAFHVVNHGVPPALLDEMRGAGLAFFRAPMAEKLRFGCDRAKGAAAEGYGSRMLANDDSVLDWRDYFDHHTLPESRRDPARWPDFVPGYRDTVVRYSNSMKGLAQSLLRIISEGLNLPPSYMEEAVGEPYQNITISYYSPCPQPDLALGLQSHSDFGAITLLIQDDVGGLEVLKDRTWIPVPPLSDGILVILSDQTEIITNGRYKSAVHRAVVNANRARLSVATFYDPSKSRKICTAPQLVSKEHPQKYQDVIYGDYVSSWYIKGPEGKRNIDALLIKQ</sequence>
<dbReference type="GO" id="GO:0016706">
    <property type="term" value="F:2-oxoglutarate-dependent dioxygenase activity"/>
    <property type="evidence" value="ECO:0000318"/>
    <property type="project" value="GO_Central"/>
</dbReference>
<dbReference type="ExpressionAtlas" id="I1H0S4">
    <property type="expression patterns" value="differential"/>
</dbReference>
<dbReference type="FunCoup" id="I1H0S4">
    <property type="interactions" value="24"/>
</dbReference>
<gene>
    <name evidence="8" type="primary">LOC100825186</name>
    <name evidence="7" type="ORF">BRADI_1g48540v3</name>
</gene>
<dbReference type="FunFam" id="2.60.120.330:FF:000034">
    <property type="entry name" value="2-oxoglutarate (2OG) and Fe(II)-dependent oxygenase superfamily protein"/>
    <property type="match status" value="1"/>
</dbReference>
<evidence type="ECO:0000259" key="6">
    <source>
        <dbReference type="PROSITE" id="PS51471"/>
    </source>
</evidence>
<proteinExistence type="inferred from homology"/>
<dbReference type="PROSITE" id="PS51471">
    <property type="entry name" value="FE2OG_OXY"/>
    <property type="match status" value="1"/>
</dbReference>
<protein>
    <recommendedName>
        <fullName evidence="6">Fe2OG dioxygenase domain-containing protein</fullName>
    </recommendedName>
</protein>
<dbReference type="InterPro" id="IPR050295">
    <property type="entry name" value="Plant_2OG-oxidoreductases"/>
</dbReference>
<dbReference type="Gene3D" id="2.60.120.330">
    <property type="entry name" value="B-lactam Antibiotic, Isopenicillin N Synthase, Chain"/>
    <property type="match status" value="1"/>
</dbReference>
<dbReference type="PANTHER" id="PTHR47991">
    <property type="entry name" value="OXOGLUTARATE/IRON-DEPENDENT DIOXYGENASE"/>
    <property type="match status" value="1"/>
</dbReference>
<organism evidence="7">
    <name type="scientific">Brachypodium distachyon</name>
    <name type="common">Purple false brome</name>
    <name type="synonym">Trachynia distachya</name>
    <dbReference type="NCBI Taxonomy" id="15368"/>
    <lineage>
        <taxon>Eukaryota</taxon>
        <taxon>Viridiplantae</taxon>
        <taxon>Streptophyta</taxon>
        <taxon>Embryophyta</taxon>
        <taxon>Tracheophyta</taxon>
        <taxon>Spermatophyta</taxon>
        <taxon>Magnoliopsida</taxon>
        <taxon>Liliopsida</taxon>
        <taxon>Poales</taxon>
        <taxon>Poaceae</taxon>
        <taxon>BOP clade</taxon>
        <taxon>Pooideae</taxon>
        <taxon>Stipodae</taxon>
        <taxon>Brachypodieae</taxon>
        <taxon>Brachypodium</taxon>
    </lineage>
</organism>